<accession>A0ABR4CL22</accession>
<evidence type="ECO:0000256" key="7">
    <source>
        <dbReference type="ARBA" id="ARBA00023136"/>
    </source>
</evidence>
<feature type="transmembrane region" description="Helical" evidence="10">
    <location>
        <begin position="42"/>
        <end position="60"/>
    </location>
</feature>
<comment type="subcellular location">
    <subcellularLocation>
        <location evidence="1">Endoplasmic reticulum membrane</location>
        <topology evidence="1">Multi-pass membrane protein</topology>
    </subcellularLocation>
</comment>
<gene>
    <name evidence="11" type="ORF">VTL71DRAFT_13664</name>
</gene>
<keyword evidence="12" id="KW-1185">Reference proteome</keyword>
<evidence type="ECO:0000313" key="12">
    <source>
        <dbReference type="Proteomes" id="UP001595075"/>
    </source>
</evidence>
<evidence type="ECO:0000256" key="4">
    <source>
        <dbReference type="ARBA" id="ARBA00022692"/>
    </source>
</evidence>
<evidence type="ECO:0000313" key="11">
    <source>
        <dbReference type="EMBL" id="KAL2070638.1"/>
    </source>
</evidence>
<name>A0ABR4CL22_9HELO</name>
<dbReference type="PANTHER" id="PTHR13085">
    <property type="entry name" value="MICROSOMAL SIGNAL PEPTIDASE 25 KDA SUBUNIT"/>
    <property type="match status" value="1"/>
</dbReference>
<feature type="region of interest" description="Disordered" evidence="9">
    <location>
        <begin position="210"/>
        <end position="235"/>
    </location>
</feature>
<feature type="compositionally biased region" description="Polar residues" evidence="9">
    <location>
        <begin position="212"/>
        <end position="225"/>
    </location>
</feature>
<keyword evidence="5" id="KW-0256">Endoplasmic reticulum</keyword>
<evidence type="ECO:0000256" key="10">
    <source>
        <dbReference type="SAM" id="Phobius"/>
    </source>
</evidence>
<dbReference type="Proteomes" id="UP001595075">
    <property type="component" value="Unassembled WGS sequence"/>
</dbReference>
<evidence type="ECO:0000256" key="8">
    <source>
        <dbReference type="ARBA" id="ARBA00045608"/>
    </source>
</evidence>
<comment type="function">
    <text evidence="8">Component of the signal peptidase complex (SPC) which catalyzes the cleavage of N-terminal signal sequences from nascent proteins as they are translocated into the lumen of the endoplasmic reticulum. Enhances the enzymatic activity of SPC and facilitates the interactions between different components of the translocation site.</text>
</comment>
<dbReference type="PANTHER" id="PTHR13085:SF0">
    <property type="entry name" value="SIGNAL PEPTIDASE COMPLEX SUBUNIT 2"/>
    <property type="match status" value="1"/>
</dbReference>
<evidence type="ECO:0000256" key="3">
    <source>
        <dbReference type="ARBA" id="ARBA00017057"/>
    </source>
</evidence>
<sequence length="235" mass="25994">MAVSQERIAVHSLADLKNTSDDAIPAYLNSLSFTQSHTLTDTRLALGYSAFAICAATFYWDYKLGFESTKNYTAVAVAIYTLLNGILTFWIWGVEKGTVYIGTNKNGDKIQIASKTQKHVPVYDLTITVWEKAGSREGKVVRVKKPFTQWFDKKGHFVALPFQQMIASATEVVGRLDPAKVVKKEKKVVTVEEGEEDKSMDDKWASLLAESSGVSVGGQETATPKSSKKRNKKTT</sequence>
<dbReference type="InterPro" id="IPR009582">
    <property type="entry name" value="Spc2/SPCS2"/>
</dbReference>
<evidence type="ECO:0000256" key="9">
    <source>
        <dbReference type="SAM" id="MobiDB-lite"/>
    </source>
</evidence>
<reference evidence="11 12" key="1">
    <citation type="journal article" date="2024" name="Commun. Biol.">
        <title>Comparative genomic analysis of thermophilic fungi reveals convergent evolutionary adaptations and gene losses.</title>
        <authorList>
            <person name="Steindorff A.S."/>
            <person name="Aguilar-Pontes M.V."/>
            <person name="Robinson A.J."/>
            <person name="Andreopoulos B."/>
            <person name="LaButti K."/>
            <person name="Kuo A."/>
            <person name="Mondo S."/>
            <person name="Riley R."/>
            <person name="Otillar R."/>
            <person name="Haridas S."/>
            <person name="Lipzen A."/>
            <person name="Grimwood J."/>
            <person name="Schmutz J."/>
            <person name="Clum A."/>
            <person name="Reid I.D."/>
            <person name="Moisan M.C."/>
            <person name="Butler G."/>
            <person name="Nguyen T.T.M."/>
            <person name="Dewar K."/>
            <person name="Conant G."/>
            <person name="Drula E."/>
            <person name="Henrissat B."/>
            <person name="Hansel C."/>
            <person name="Singer S."/>
            <person name="Hutchinson M.I."/>
            <person name="de Vries R.P."/>
            <person name="Natvig D.O."/>
            <person name="Powell A.J."/>
            <person name="Tsang A."/>
            <person name="Grigoriev I.V."/>
        </authorList>
    </citation>
    <scope>NUCLEOTIDE SEQUENCE [LARGE SCALE GENOMIC DNA]</scope>
    <source>
        <strain evidence="11 12">CBS 494.80</strain>
    </source>
</reference>
<feature type="transmembrane region" description="Helical" evidence="10">
    <location>
        <begin position="72"/>
        <end position="92"/>
    </location>
</feature>
<dbReference type="EMBL" id="JAZHXI010000006">
    <property type="protein sequence ID" value="KAL2070638.1"/>
    <property type="molecule type" value="Genomic_DNA"/>
</dbReference>
<comment type="caution">
    <text evidence="11">The sequence shown here is derived from an EMBL/GenBank/DDBJ whole genome shotgun (WGS) entry which is preliminary data.</text>
</comment>
<protein>
    <recommendedName>
        <fullName evidence="3">Signal peptidase complex subunit 2</fullName>
    </recommendedName>
</protein>
<feature type="compositionally biased region" description="Basic residues" evidence="9">
    <location>
        <begin position="226"/>
        <end position="235"/>
    </location>
</feature>
<dbReference type="Pfam" id="PF06703">
    <property type="entry name" value="SPC25"/>
    <property type="match status" value="1"/>
</dbReference>
<evidence type="ECO:0000256" key="2">
    <source>
        <dbReference type="ARBA" id="ARBA00007324"/>
    </source>
</evidence>
<evidence type="ECO:0000256" key="6">
    <source>
        <dbReference type="ARBA" id="ARBA00022989"/>
    </source>
</evidence>
<comment type="similarity">
    <text evidence="2">Belongs to the SPCS2 family.</text>
</comment>
<keyword evidence="7 10" id="KW-0472">Membrane</keyword>
<keyword evidence="4 10" id="KW-0812">Transmembrane</keyword>
<keyword evidence="6 10" id="KW-1133">Transmembrane helix</keyword>
<organism evidence="11 12">
    <name type="scientific">Oculimacula yallundae</name>
    <dbReference type="NCBI Taxonomy" id="86028"/>
    <lineage>
        <taxon>Eukaryota</taxon>
        <taxon>Fungi</taxon>
        <taxon>Dikarya</taxon>
        <taxon>Ascomycota</taxon>
        <taxon>Pezizomycotina</taxon>
        <taxon>Leotiomycetes</taxon>
        <taxon>Helotiales</taxon>
        <taxon>Ploettnerulaceae</taxon>
        <taxon>Oculimacula</taxon>
    </lineage>
</organism>
<evidence type="ECO:0000256" key="5">
    <source>
        <dbReference type="ARBA" id="ARBA00022824"/>
    </source>
</evidence>
<proteinExistence type="inferred from homology"/>
<evidence type="ECO:0000256" key="1">
    <source>
        <dbReference type="ARBA" id="ARBA00004477"/>
    </source>
</evidence>